<keyword evidence="4" id="KW-1185">Reference proteome</keyword>
<dbReference type="AlphaFoldDB" id="W3WLM2"/>
<dbReference type="OrthoDB" id="3533814at2759"/>
<dbReference type="PANTHER" id="PTHR34502:SF4">
    <property type="entry name" value="DUF6594 DOMAIN-CONTAINING PROTEIN"/>
    <property type="match status" value="1"/>
</dbReference>
<feature type="domain" description="DUF6594" evidence="2">
    <location>
        <begin position="19"/>
        <end position="323"/>
    </location>
</feature>
<proteinExistence type="predicted"/>
<gene>
    <name evidence="3" type="ORF">PFICI_13943</name>
</gene>
<dbReference type="GeneID" id="19278956"/>
<accession>W3WLM2</accession>
<dbReference type="EMBL" id="KI912120">
    <property type="protein sequence ID" value="ETS74077.1"/>
    <property type="molecule type" value="Genomic_DNA"/>
</dbReference>
<dbReference type="Proteomes" id="UP000030651">
    <property type="component" value="Unassembled WGS sequence"/>
</dbReference>
<feature type="transmembrane region" description="Helical" evidence="1">
    <location>
        <begin position="253"/>
        <end position="278"/>
    </location>
</feature>
<dbReference type="Pfam" id="PF20237">
    <property type="entry name" value="DUF6594"/>
    <property type="match status" value="1"/>
</dbReference>
<dbReference type="RefSeq" id="XP_007840715.1">
    <property type="nucleotide sequence ID" value="XM_007842524.1"/>
</dbReference>
<evidence type="ECO:0000313" key="3">
    <source>
        <dbReference type="EMBL" id="ETS74077.1"/>
    </source>
</evidence>
<reference evidence="4" key="1">
    <citation type="journal article" date="2015" name="BMC Genomics">
        <title>Genomic and transcriptomic analysis of the endophytic fungus Pestalotiopsis fici reveals its lifestyle and high potential for synthesis of natural products.</title>
        <authorList>
            <person name="Wang X."/>
            <person name="Zhang X."/>
            <person name="Liu L."/>
            <person name="Xiang M."/>
            <person name="Wang W."/>
            <person name="Sun X."/>
            <person name="Che Y."/>
            <person name="Guo L."/>
            <person name="Liu G."/>
            <person name="Guo L."/>
            <person name="Wang C."/>
            <person name="Yin W.B."/>
            <person name="Stadler M."/>
            <person name="Zhang X."/>
            <person name="Liu X."/>
        </authorList>
    </citation>
    <scope>NUCLEOTIDE SEQUENCE [LARGE SCALE GENOMIC DNA]</scope>
    <source>
        <strain evidence="4">W106-1 / CGMCC3.15140</strain>
    </source>
</reference>
<keyword evidence="1" id="KW-1133">Transmembrane helix</keyword>
<evidence type="ECO:0000259" key="2">
    <source>
        <dbReference type="Pfam" id="PF20237"/>
    </source>
</evidence>
<dbReference type="KEGG" id="pfy:PFICI_13943"/>
<keyword evidence="1" id="KW-0812">Transmembrane</keyword>
<dbReference type="InParanoid" id="W3WLM2"/>
<name>W3WLM2_PESFW</name>
<evidence type="ECO:0000313" key="4">
    <source>
        <dbReference type="Proteomes" id="UP000030651"/>
    </source>
</evidence>
<feature type="transmembrane region" description="Helical" evidence="1">
    <location>
        <begin position="311"/>
        <end position="334"/>
    </location>
</feature>
<keyword evidence="1" id="KW-0472">Membrane</keyword>
<dbReference type="PANTHER" id="PTHR34502">
    <property type="entry name" value="DUF6594 DOMAIN-CONTAINING PROTEIN-RELATED"/>
    <property type="match status" value="1"/>
</dbReference>
<evidence type="ECO:0000256" key="1">
    <source>
        <dbReference type="SAM" id="Phobius"/>
    </source>
</evidence>
<dbReference type="InterPro" id="IPR046529">
    <property type="entry name" value="DUF6594"/>
</dbReference>
<dbReference type="OMA" id="YREALMF"/>
<dbReference type="HOGENOM" id="CLU_051118_0_0_1"/>
<organism evidence="3 4">
    <name type="scientific">Pestalotiopsis fici (strain W106-1 / CGMCC3.15140)</name>
    <dbReference type="NCBI Taxonomy" id="1229662"/>
    <lineage>
        <taxon>Eukaryota</taxon>
        <taxon>Fungi</taxon>
        <taxon>Dikarya</taxon>
        <taxon>Ascomycota</taxon>
        <taxon>Pezizomycotina</taxon>
        <taxon>Sordariomycetes</taxon>
        <taxon>Xylariomycetidae</taxon>
        <taxon>Amphisphaeriales</taxon>
        <taxon>Sporocadaceae</taxon>
        <taxon>Pestalotiopsis</taxon>
    </lineage>
</organism>
<feature type="transmembrane region" description="Helical" evidence="1">
    <location>
        <begin position="284"/>
        <end position="304"/>
    </location>
</feature>
<dbReference type="eggNOG" id="ENOG502S5VZ">
    <property type="taxonomic scope" value="Eukaryota"/>
</dbReference>
<sequence>MVHEEQDNTNRYYISGFGALADFIDSDEDHSTAVYSRFGRLAARDLLFYQSELAELQSRQDQYDLEDANEALSSSETRRTIRQHTRDWVTFQNIASANTPTSDTYTSDRWKKRMDLAMNIRKTLVEYQEALIRHSKVLSFSQPTEQTMKALSGYFHTRVALNEAEPQMTTLPMLTGASSNLYPRDMDERQIRSSDYVTLKLQPHPDLLTNFLGTYVSRCFRTREPPLLPQHRAAISHIPRDEVVRYPLRRIHFVATLISTFFAGILLFLPIFVLYHIASSQPNITIGLIAMFVAIFAVAIVMMTNARRAEVFGACAAYAAVLVVFVSGDFAAAVDNTG</sequence>
<protein>
    <recommendedName>
        <fullName evidence="2">DUF6594 domain-containing protein</fullName>
    </recommendedName>
</protein>